<dbReference type="InterPro" id="IPR038670">
    <property type="entry name" value="HslJ-like_sf"/>
</dbReference>
<reference evidence="1 2" key="1">
    <citation type="journal article" date="2011" name="Stand. Genomic Sci.">
        <title>Complete genome sequence of Bacteroides salanitronis type strain (BL78).</title>
        <authorList>
            <person name="Gronow S."/>
            <person name="Held B."/>
            <person name="Lucas S."/>
            <person name="Lapidus A."/>
            <person name="Del Rio T.G."/>
            <person name="Nolan M."/>
            <person name="Tice H."/>
            <person name="Deshpande S."/>
            <person name="Cheng J.F."/>
            <person name="Pitluck S."/>
            <person name="Liolios K."/>
            <person name="Pagani I."/>
            <person name="Ivanova N."/>
            <person name="Mavromatis K."/>
            <person name="Pati A."/>
            <person name="Tapia R."/>
            <person name="Han C."/>
            <person name="Goodwin L."/>
            <person name="Chen A."/>
            <person name="Palaniappan K."/>
            <person name="Land M."/>
            <person name="Hauser L."/>
            <person name="Chang Y.J."/>
            <person name="Jeffries C.D."/>
            <person name="Brambilla E.M."/>
            <person name="Rohde M."/>
            <person name="Goker M."/>
            <person name="Detter J.C."/>
            <person name="Woyke T."/>
            <person name="Bristow J."/>
            <person name="Markowitz V."/>
            <person name="Hugenholtz P."/>
            <person name="Kyrpides N.C."/>
            <person name="Klenk H.P."/>
            <person name="Eisen J.A."/>
        </authorList>
    </citation>
    <scope>NUCLEOTIDE SEQUENCE [LARGE SCALE GENOMIC DNA]</scope>
    <source>
        <strain evidence="1 2">DSM 18170</strain>
    </source>
</reference>
<dbReference type="STRING" id="667015.Bacsa_0096"/>
<evidence type="ECO:0000313" key="2">
    <source>
        <dbReference type="Proteomes" id="UP000007486"/>
    </source>
</evidence>
<dbReference type="RefSeq" id="WP_013616171.1">
    <property type="nucleotide sequence ID" value="NC_015164.1"/>
</dbReference>
<dbReference type="Proteomes" id="UP000007486">
    <property type="component" value="Chromosome"/>
</dbReference>
<dbReference type="AlphaFoldDB" id="F0R4L9"/>
<accession>F0R4L9</accession>
<protein>
    <recommendedName>
        <fullName evidence="3">DUF4847 domain-containing protein</fullName>
    </recommendedName>
</protein>
<dbReference type="OrthoDB" id="1050555at2"/>
<name>F0R4L9_PHOSB</name>
<gene>
    <name evidence="1" type="ordered locus">Bacsa_0096</name>
</gene>
<organism evidence="1 2">
    <name type="scientific">Phocaeicola salanitronis (strain DSM 18170 / JCM 13657 / CCUG 60908 / BL78)</name>
    <name type="common">Bacteroides salanitronis</name>
    <dbReference type="NCBI Taxonomy" id="667015"/>
    <lineage>
        <taxon>Bacteria</taxon>
        <taxon>Pseudomonadati</taxon>
        <taxon>Bacteroidota</taxon>
        <taxon>Bacteroidia</taxon>
        <taxon>Bacteroidales</taxon>
        <taxon>Bacteroidaceae</taxon>
        <taxon>Phocaeicola</taxon>
    </lineage>
</organism>
<proteinExistence type="predicted"/>
<dbReference type="EMBL" id="CP002530">
    <property type="protein sequence ID" value="ADY34709.1"/>
    <property type="molecule type" value="Genomic_DNA"/>
</dbReference>
<dbReference type="eggNOG" id="ENOG5033R9T">
    <property type="taxonomic scope" value="Bacteria"/>
</dbReference>
<sequence length="159" mass="18209">MKKYISYIGICLAILLSGCNQEDDVFEIFASGQTWHWIGSYDTNNWEDDNKSTSSLTRSELAQITQDKEKYVIRFSKDGTVEGQGNAFTFTGTWSANGKDRSFSIRVNANGTPSGLDKTFFDEISNAKFYRGDSRNFIKLFDMDKKHFIQFCPVDLFRN</sequence>
<evidence type="ECO:0008006" key="3">
    <source>
        <dbReference type="Google" id="ProtNLM"/>
    </source>
</evidence>
<dbReference type="Gene3D" id="2.40.128.270">
    <property type="match status" value="1"/>
</dbReference>
<keyword evidence="2" id="KW-1185">Reference proteome</keyword>
<evidence type="ECO:0000313" key="1">
    <source>
        <dbReference type="EMBL" id="ADY34709.1"/>
    </source>
</evidence>
<dbReference type="PROSITE" id="PS51257">
    <property type="entry name" value="PROKAR_LIPOPROTEIN"/>
    <property type="match status" value="1"/>
</dbReference>
<dbReference type="HOGENOM" id="CLU_1559901_0_0_10"/>
<dbReference type="InterPro" id="IPR032316">
    <property type="entry name" value="DUF4847"/>
</dbReference>
<dbReference type="Pfam" id="PF16139">
    <property type="entry name" value="DUF4847"/>
    <property type="match status" value="1"/>
</dbReference>
<dbReference type="KEGG" id="bsa:Bacsa_0096"/>